<keyword evidence="2" id="KW-1185">Reference proteome</keyword>
<sequence>MAGEYVLVRRALWADDVFTLLSPMAQWLYFATLSAPSMELNGVCEWRRKHILKRASALTEEVLDMAELELRERRVMVVDDETEEAFLIRFMHEDGLLKQPNMGVAVHKLYPRIASPKIRGVFVWELQRLQMNEPDLGAFKHDKNGRPPVLMQLLGNNSIDPWGADFDV</sequence>
<comment type="caution">
    <text evidence="1">The sequence shown here is derived from an EMBL/GenBank/DDBJ whole genome shotgun (WGS) entry which is preliminary data.</text>
</comment>
<dbReference type="GeneID" id="303303748"/>
<protein>
    <submittedName>
        <fullName evidence="1">Uncharacterized protein</fullName>
    </submittedName>
</protein>
<accession>A0ABQ2DIQ2</accession>
<dbReference type="Proteomes" id="UP000606115">
    <property type="component" value="Unassembled WGS sequence"/>
</dbReference>
<dbReference type="RefSeq" id="WP_188684643.1">
    <property type="nucleotide sequence ID" value="NZ_BMKX01000002.1"/>
</dbReference>
<evidence type="ECO:0000313" key="2">
    <source>
        <dbReference type="Proteomes" id="UP000606115"/>
    </source>
</evidence>
<dbReference type="EMBL" id="BMKX01000002">
    <property type="protein sequence ID" value="GGJ56201.1"/>
    <property type="molecule type" value="Genomic_DNA"/>
</dbReference>
<name>A0ABQ2DIQ2_9MICC</name>
<proteinExistence type="predicted"/>
<reference evidence="2" key="1">
    <citation type="journal article" date="2019" name="Int. J. Syst. Evol. Microbiol.">
        <title>The Global Catalogue of Microorganisms (GCM) 10K type strain sequencing project: providing services to taxonomists for standard genome sequencing and annotation.</title>
        <authorList>
            <consortium name="The Broad Institute Genomics Platform"/>
            <consortium name="The Broad Institute Genome Sequencing Center for Infectious Disease"/>
            <person name="Wu L."/>
            <person name="Ma J."/>
        </authorList>
    </citation>
    <scope>NUCLEOTIDE SEQUENCE [LARGE SCALE GENOMIC DNA]</scope>
    <source>
        <strain evidence="2">CGMCC 1.3685</strain>
    </source>
</reference>
<organism evidence="1 2">
    <name type="scientific">Glutamicibacter ardleyensis</name>
    <dbReference type="NCBI Taxonomy" id="225894"/>
    <lineage>
        <taxon>Bacteria</taxon>
        <taxon>Bacillati</taxon>
        <taxon>Actinomycetota</taxon>
        <taxon>Actinomycetes</taxon>
        <taxon>Micrococcales</taxon>
        <taxon>Micrococcaceae</taxon>
        <taxon>Glutamicibacter</taxon>
    </lineage>
</organism>
<gene>
    <name evidence="1" type="ORF">GCM10007173_13750</name>
</gene>
<evidence type="ECO:0000313" key="1">
    <source>
        <dbReference type="EMBL" id="GGJ56201.1"/>
    </source>
</evidence>